<name>A0AAQ3MKD9_VIGMU</name>
<dbReference type="AlphaFoldDB" id="A0AAQ3MKD9"/>
<keyword evidence="2" id="KW-1185">Reference proteome</keyword>
<evidence type="ECO:0000313" key="2">
    <source>
        <dbReference type="Proteomes" id="UP001374535"/>
    </source>
</evidence>
<evidence type="ECO:0000313" key="1">
    <source>
        <dbReference type="EMBL" id="WVY92556.1"/>
    </source>
</evidence>
<dbReference type="EMBL" id="CP144691">
    <property type="protein sequence ID" value="WVY92556.1"/>
    <property type="molecule type" value="Genomic_DNA"/>
</dbReference>
<proteinExistence type="predicted"/>
<gene>
    <name evidence="1" type="ORF">V8G54_031644</name>
</gene>
<protein>
    <submittedName>
        <fullName evidence="1">Uncharacterized protein</fullName>
    </submittedName>
</protein>
<accession>A0AAQ3MKD9</accession>
<sequence>MWLNSSANLSIASAGNQIGNIMPSSPFPFLAEQKYEVPKKPPAWAIPPYTASPQPKSTSLKFKRAIYDTIQDLTVVNKHRPFITRRSVTDCRYSSVISPFTLYINSTAYPNGFLQSFPAVVTAAGYATTLP</sequence>
<organism evidence="1 2">
    <name type="scientific">Vigna mungo</name>
    <name type="common">Black gram</name>
    <name type="synonym">Phaseolus mungo</name>
    <dbReference type="NCBI Taxonomy" id="3915"/>
    <lineage>
        <taxon>Eukaryota</taxon>
        <taxon>Viridiplantae</taxon>
        <taxon>Streptophyta</taxon>
        <taxon>Embryophyta</taxon>
        <taxon>Tracheophyta</taxon>
        <taxon>Spermatophyta</taxon>
        <taxon>Magnoliopsida</taxon>
        <taxon>eudicotyledons</taxon>
        <taxon>Gunneridae</taxon>
        <taxon>Pentapetalae</taxon>
        <taxon>rosids</taxon>
        <taxon>fabids</taxon>
        <taxon>Fabales</taxon>
        <taxon>Fabaceae</taxon>
        <taxon>Papilionoideae</taxon>
        <taxon>50 kb inversion clade</taxon>
        <taxon>NPAAA clade</taxon>
        <taxon>indigoferoid/millettioid clade</taxon>
        <taxon>Phaseoleae</taxon>
        <taxon>Vigna</taxon>
    </lineage>
</organism>
<reference evidence="1 2" key="1">
    <citation type="journal article" date="2023" name="Life. Sci Alliance">
        <title>Evolutionary insights into 3D genome organization and epigenetic landscape of Vigna mungo.</title>
        <authorList>
            <person name="Junaid A."/>
            <person name="Singh B."/>
            <person name="Bhatia S."/>
        </authorList>
    </citation>
    <scope>NUCLEOTIDE SEQUENCE [LARGE SCALE GENOMIC DNA]</scope>
    <source>
        <strain evidence="1">Urdbean</strain>
    </source>
</reference>
<dbReference type="Proteomes" id="UP001374535">
    <property type="component" value="Chromosome 10"/>
</dbReference>